<dbReference type="InterPro" id="IPR023395">
    <property type="entry name" value="MCP_dom_sf"/>
</dbReference>
<dbReference type="Pfam" id="PF00153">
    <property type="entry name" value="Mito_carr"/>
    <property type="match status" value="3"/>
</dbReference>
<evidence type="ECO:0000256" key="9">
    <source>
        <dbReference type="PROSITE-ProRule" id="PRU00282"/>
    </source>
</evidence>
<keyword evidence="4 9" id="KW-0812">Transmembrane</keyword>
<keyword evidence="12" id="KW-1185">Reference proteome</keyword>
<keyword evidence="7" id="KW-1133">Transmembrane helix</keyword>
<dbReference type="PROSITE" id="PS50920">
    <property type="entry name" value="SOLCAR"/>
    <property type="match status" value="3"/>
</dbReference>
<reference evidence="11 12" key="1">
    <citation type="submission" date="2014-04" db="EMBL/GenBank/DDBJ databases">
        <authorList>
            <consortium name="DOE Joint Genome Institute"/>
            <person name="Kuo A."/>
            <person name="Martino E."/>
            <person name="Perotto S."/>
            <person name="Kohler A."/>
            <person name="Nagy L.G."/>
            <person name="Floudas D."/>
            <person name="Copeland A."/>
            <person name="Barry K.W."/>
            <person name="Cichocki N."/>
            <person name="Veneault-Fourrey C."/>
            <person name="LaButti K."/>
            <person name="Lindquist E.A."/>
            <person name="Lipzen A."/>
            <person name="Lundell T."/>
            <person name="Morin E."/>
            <person name="Murat C."/>
            <person name="Sun H."/>
            <person name="Tunlid A."/>
            <person name="Henrissat B."/>
            <person name="Grigoriev I.V."/>
            <person name="Hibbett D.S."/>
            <person name="Martin F."/>
            <person name="Nordberg H.P."/>
            <person name="Cantor M.N."/>
            <person name="Hua S.X."/>
        </authorList>
    </citation>
    <scope>NUCLEOTIDE SEQUENCE [LARGE SCALE GENOMIC DNA]</scope>
    <source>
        <strain evidence="11 12">Zn</strain>
    </source>
</reference>
<comment type="similarity">
    <text evidence="2 10">Belongs to the mitochondrial carrier (TC 2.A.29) family.</text>
</comment>
<feature type="repeat" description="Solcar" evidence="9">
    <location>
        <begin position="101"/>
        <end position="195"/>
    </location>
</feature>
<dbReference type="InterPro" id="IPR018108">
    <property type="entry name" value="MCP_transmembrane"/>
</dbReference>
<evidence type="ECO:0000256" key="1">
    <source>
        <dbReference type="ARBA" id="ARBA00004141"/>
    </source>
</evidence>
<dbReference type="Gene3D" id="1.50.40.10">
    <property type="entry name" value="Mitochondrial carrier domain"/>
    <property type="match status" value="2"/>
</dbReference>
<evidence type="ECO:0000256" key="10">
    <source>
        <dbReference type="RuleBase" id="RU000488"/>
    </source>
</evidence>
<dbReference type="Proteomes" id="UP000054321">
    <property type="component" value="Unassembled WGS sequence"/>
</dbReference>
<evidence type="ECO:0000256" key="7">
    <source>
        <dbReference type="ARBA" id="ARBA00022989"/>
    </source>
</evidence>
<evidence type="ECO:0000256" key="5">
    <source>
        <dbReference type="ARBA" id="ARBA00022737"/>
    </source>
</evidence>
<dbReference type="SUPFAM" id="SSF103506">
    <property type="entry name" value="Mitochondrial carrier"/>
    <property type="match status" value="1"/>
</dbReference>
<feature type="repeat" description="Solcar" evidence="9">
    <location>
        <begin position="212"/>
        <end position="326"/>
    </location>
</feature>
<reference evidence="12" key="2">
    <citation type="submission" date="2015-01" db="EMBL/GenBank/DDBJ databases">
        <title>Evolutionary Origins and Diversification of the Mycorrhizal Mutualists.</title>
        <authorList>
            <consortium name="DOE Joint Genome Institute"/>
            <consortium name="Mycorrhizal Genomics Consortium"/>
            <person name="Kohler A."/>
            <person name="Kuo A."/>
            <person name="Nagy L.G."/>
            <person name="Floudas D."/>
            <person name="Copeland A."/>
            <person name="Barry K.W."/>
            <person name="Cichocki N."/>
            <person name="Veneault-Fourrey C."/>
            <person name="LaButti K."/>
            <person name="Lindquist E.A."/>
            <person name="Lipzen A."/>
            <person name="Lundell T."/>
            <person name="Morin E."/>
            <person name="Murat C."/>
            <person name="Riley R."/>
            <person name="Ohm R."/>
            <person name="Sun H."/>
            <person name="Tunlid A."/>
            <person name="Henrissat B."/>
            <person name="Grigoriev I.V."/>
            <person name="Hibbett D.S."/>
            <person name="Martin F."/>
        </authorList>
    </citation>
    <scope>NUCLEOTIDE SEQUENCE [LARGE SCALE GENOMIC DNA]</scope>
    <source>
        <strain evidence="12">Zn</strain>
    </source>
</reference>
<feature type="repeat" description="Solcar" evidence="9">
    <location>
        <begin position="3"/>
        <end position="84"/>
    </location>
</feature>
<evidence type="ECO:0000256" key="8">
    <source>
        <dbReference type="ARBA" id="ARBA00023136"/>
    </source>
</evidence>
<keyword evidence="6" id="KW-0496">Mitochondrion</keyword>
<keyword evidence="8 9" id="KW-0472">Membrane</keyword>
<proteinExistence type="inferred from homology"/>
<name>A0A0C3HFF2_OIDMZ</name>
<evidence type="ECO:0000256" key="6">
    <source>
        <dbReference type="ARBA" id="ARBA00022792"/>
    </source>
</evidence>
<dbReference type="OrthoDB" id="250329at2759"/>
<keyword evidence="6" id="KW-0999">Mitochondrion inner membrane</keyword>
<keyword evidence="5" id="KW-0677">Repeat</keyword>
<evidence type="ECO:0000313" key="12">
    <source>
        <dbReference type="Proteomes" id="UP000054321"/>
    </source>
</evidence>
<evidence type="ECO:0000256" key="4">
    <source>
        <dbReference type="ARBA" id="ARBA00022692"/>
    </source>
</evidence>
<evidence type="ECO:0000256" key="3">
    <source>
        <dbReference type="ARBA" id="ARBA00022448"/>
    </source>
</evidence>
<accession>A0A0C3HFF2</accession>
<dbReference type="HOGENOM" id="CLU_015166_3_0_1"/>
<protein>
    <recommendedName>
        <fullName evidence="13">Mitochondrial carrier protein</fullName>
    </recommendedName>
</protein>
<dbReference type="InParanoid" id="A0A0C3HFF2"/>
<evidence type="ECO:0008006" key="13">
    <source>
        <dbReference type="Google" id="ProtNLM"/>
    </source>
</evidence>
<dbReference type="AlphaFoldDB" id="A0A0C3HFF2"/>
<evidence type="ECO:0000313" key="11">
    <source>
        <dbReference type="EMBL" id="KIN01880.1"/>
    </source>
</evidence>
<dbReference type="PANTHER" id="PTHR45667">
    <property type="entry name" value="S-ADENOSYLMETHIONINE MITOCHONDRIAL CARRIER PROTEIN"/>
    <property type="match status" value="1"/>
</dbReference>
<evidence type="ECO:0000256" key="2">
    <source>
        <dbReference type="ARBA" id="ARBA00006375"/>
    </source>
</evidence>
<dbReference type="EMBL" id="KN832875">
    <property type="protein sequence ID" value="KIN01880.1"/>
    <property type="molecule type" value="Genomic_DNA"/>
</dbReference>
<dbReference type="GO" id="GO:0016020">
    <property type="term" value="C:membrane"/>
    <property type="evidence" value="ECO:0007669"/>
    <property type="project" value="UniProtKB-SubCell"/>
</dbReference>
<gene>
    <name evidence="11" type="ORF">OIDMADRAFT_53395</name>
</gene>
<comment type="subcellular location">
    <subcellularLocation>
        <location evidence="1">Membrane</location>
        <topology evidence="1">Multi-pass membrane protein</topology>
    </subcellularLocation>
</comment>
<keyword evidence="3 10" id="KW-0813">Transport</keyword>
<organism evidence="11 12">
    <name type="scientific">Oidiodendron maius (strain Zn)</name>
    <dbReference type="NCBI Taxonomy" id="913774"/>
    <lineage>
        <taxon>Eukaryota</taxon>
        <taxon>Fungi</taxon>
        <taxon>Dikarya</taxon>
        <taxon>Ascomycota</taxon>
        <taxon>Pezizomycotina</taxon>
        <taxon>Leotiomycetes</taxon>
        <taxon>Leotiomycetes incertae sedis</taxon>
        <taxon>Myxotrichaceae</taxon>
        <taxon>Oidiodendron</taxon>
    </lineage>
</organism>
<sequence length="332" mass="36213">MNTNILLAGAIAAVSVDLLVYPLDTLKTRLQSPDYQKIYYDASRNSINRKLLFRGLYQGAGSIILITIPSSGAFFTTYEGTKLLLAQANPILNGYSSPLIPQPIIHSAASALAELVSCFILTPAEVLKQNAQMIRWRAGSSYSKLPTTFRQPATLQALQQFRRPTQLWRGYSALVARNLPFTALQFPMFEHLKESIRSYKKSHGTLTMATSETYVITAISAGSAGSVAAVLTTPVDVVKTRIMLAASVEISREQTKKETDKERSGCQSAKVMASEKGVKKGGLAVARDIFQENGLKGLFRGGLLRAVWTALGSGLYLAAYDSARVWLGDRPE</sequence>